<proteinExistence type="inferred from homology"/>
<accession>I6ZFB0</accession>
<gene>
    <name evidence="13" type="ordered locus">WEN_02475</name>
</gene>
<dbReference type="CDD" id="cd22332">
    <property type="entry name" value="HsdR_N"/>
    <property type="match status" value="1"/>
</dbReference>
<dbReference type="HOGENOM" id="CLU_005762_1_0_14"/>
<comment type="similarity">
    <text evidence="2 11">Belongs to the HsdR family.</text>
</comment>
<feature type="domain" description="Helicase ATP-binding" evidence="12">
    <location>
        <begin position="286"/>
        <end position="464"/>
    </location>
</feature>
<sequence>MDPENTRFKPTTEEELEDYIVSLFETQGYLYSRGNELKRESYSEVFLLEDLTNFLKPKYPKLDTYFGVYSDIRHIADDLQREDKNFYDFNKDFFKKLNNGITYRRERDGEVFSISLIDFQVPENNILRVVNQLSVDGKTQRRVDIVIYINGIPFIVWELKSPSDTSTGLTTAHNQLQTYQKEIPELFKYNAFAVLCDGIGNVEYGVSWEKKDRFVSWKRISEFVNTKEKDLLDITIAGLFNKERLIKVIEDFIWFSDDNQQQKKVICRYPQFYGALKMLKSIESNLKPEGSGKGGIYFGSTGCGKSYTMLFLSRLLLKSKLLNKPSILLIADRVEISEQLCKLFQSSTDFLQDKNVKEIKGRAELSNSLKTLTVGGVFITNIQKFEESIEPLSNRNNIICISDEAHRSQHNFDVEFKESGGETVPFAKRLHESLPNATYVGFTATPIDKTMDVFGEIVDKYTMDESINDGFTVQLLLDSRRGWLSIQDEIVNRIIEKYEEARNAGASAEKIEEDQKIRSQLRAISGIQERIEKITKDIVEHYEERLRLNETVCGKAMIVANGRENGYSIYKEMEKLRPEWFKNESDSTDSYSKVHLVMTRTEKDLKRGDEEMQKDMKRMYDLIGNERYQRELARVFKDSKSNFKIAIVSDKWLTGFDVPCLDIMYLDRIFQDKALIQAVSRVNRKYMRKSYGRIVSYWPIEGYWKEALKKVGGGERGGKSLEEIISKTRDKLELLNKLFYDFKKEDFLEMKEEEQSQTVINYVEGKGEEFKAQFADLYKQFIQLYDSWSNAELSRELGDDRAFYKLVWKYWSRSVRKSWTPISDITKQEIAEQMRNVFKFGDMTQYSFGYLNVSFPPEKEYKNKEITREEKLNKARSLGEALYKAYKFFGKNFLEKLAKLQEKYETLWSEQQKLEAIEDPEERKRAMDEFRFEEKLEALDRQRDELVDAGYKKIKEHESKDWTREEQIFFDLLTHFNNQFQFGFSTDKLLEINHEIHRLWDEIKEFVGKNIRHSMAEKLKMNLYSLIDKYHFYDKDENYSETTVVIIEELLDCFKKMSENAG</sequence>
<dbReference type="GO" id="GO:0003677">
    <property type="term" value="F:DNA binding"/>
    <property type="evidence" value="ECO:0007669"/>
    <property type="project" value="UniProtKB-KW"/>
</dbReference>
<keyword evidence="10 11" id="KW-0238">DNA-binding</keyword>
<dbReference type="AlphaFoldDB" id="I6ZFB0"/>
<dbReference type="InterPro" id="IPR007409">
    <property type="entry name" value="Restrct_endonuc_type1_HsdR_N"/>
</dbReference>
<keyword evidence="4" id="KW-0540">Nuclease</keyword>
<evidence type="ECO:0000256" key="2">
    <source>
        <dbReference type="ARBA" id="ARBA00008598"/>
    </source>
</evidence>
<dbReference type="Gene3D" id="3.90.1570.50">
    <property type="match status" value="1"/>
</dbReference>
<dbReference type="GO" id="GO:0009035">
    <property type="term" value="F:type I site-specific deoxyribonuclease activity"/>
    <property type="evidence" value="ECO:0007669"/>
    <property type="project" value="UniProtKB-EC"/>
</dbReference>
<organism evidence="13 14">
    <name type="scientific">Mycoplasma wenyonii (strain Massachusetts)</name>
    <name type="common">Eperythrozoon wenyonii</name>
    <dbReference type="NCBI Taxonomy" id="1197325"/>
    <lineage>
        <taxon>Bacteria</taxon>
        <taxon>Bacillati</taxon>
        <taxon>Mycoplasmatota</taxon>
        <taxon>Mollicutes</taxon>
        <taxon>Mycoplasmataceae</taxon>
        <taxon>Mycoplasma</taxon>
    </lineage>
</organism>
<dbReference type="InterPro" id="IPR004473">
    <property type="entry name" value="Restrct_endonuc_typeI_HsdR"/>
</dbReference>
<evidence type="ECO:0000256" key="8">
    <source>
        <dbReference type="ARBA" id="ARBA00022801"/>
    </source>
</evidence>
<dbReference type="RefSeq" id="WP_014849992.1">
    <property type="nucleotide sequence ID" value="NC_018149.1"/>
</dbReference>
<dbReference type="InterPro" id="IPR014001">
    <property type="entry name" value="Helicase_ATP-bd"/>
</dbReference>
<dbReference type="PANTHER" id="PTHR30195:SF15">
    <property type="entry name" value="TYPE I RESTRICTION ENZYME HINDI ENDONUCLEASE SUBUNIT"/>
    <property type="match status" value="1"/>
</dbReference>
<keyword evidence="14" id="KW-1185">Reference proteome</keyword>
<evidence type="ECO:0000256" key="11">
    <source>
        <dbReference type="RuleBase" id="RU364115"/>
    </source>
</evidence>
<comment type="subunit">
    <text evidence="3 11">The type I restriction/modification system is composed of three polypeptides R, M and S.</text>
</comment>
<dbReference type="EMBL" id="CP003703">
    <property type="protein sequence ID" value="AFN65282.1"/>
    <property type="molecule type" value="Genomic_DNA"/>
</dbReference>
<evidence type="ECO:0000256" key="5">
    <source>
        <dbReference type="ARBA" id="ARBA00022741"/>
    </source>
</evidence>
<dbReference type="Pfam" id="PF22679">
    <property type="entry name" value="T1R_D3-like"/>
    <property type="match status" value="1"/>
</dbReference>
<keyword evidence="8 11" id="KW-0378">Hydrolase</keyword>
<dbReference type="Pfam" id="PF04313">
    <property type="entry name" value="HSDR_N"/>
    <property type="match status" value="1"/>
</dbReference>
<dbReference type="Proteomes" id="UP000009005">
    <property type="component" value="Chromosome"/>
</dbReference>
<keyword evidence="9 11" id="KW-0067">ATP-binding</keyword>
<evidence type="ECO:0000256" key="10">
    <source>
        <dbReference type="ARBA" id="ARBA00023125"/>
    </source>
</evidence>
<dbReference type="InterPro" id="IPR040980">
    <property type="entry name" value="SWI2_SNF2"/>
</dbReference>
<evidence type="ECO:0000256" key="6">
    <source>
        <dbReference type="ARBA" id="ARBA00022747"/>
    </source>
</evidence>
<evidence type="ECO:0000256" key="3">
    <source>
        <dbReference type="ARBA" id="ARBA00011296"/>
    </source>
</evidence>
<dbReference type="Gene3D" id="3.40.50.300">
    <property type="entry name" value="P-loop containing nucleotide triphosphate hydrolases"/>
    <property type="match status" value="2"/>
</dbReference>
<dbReference type="KEGG" id="mwe:WEN_02475"/>
<dbReference type="PATRIC" id="fig|1197325.3.peg.532"/>
<dbReference type="InterPro" id="IPR051268">
    <property type="entry name" value="Type-I_R_enzyme_R_subunit"/>
</dbReference>
<dbReference type="PROSITE" id="PS51192">
    <property type="entry name" value="HELICASE_ATP_BIND_1"/>
    <property type="match status" value="1"/>
</dbReference>
<dbReference type="InterPro" id="IPR027417">
    <property type="entry name" value="P-loop_NTPase"/>
</dbReference>
<evidence type="ECO:0000256" key="1">
    <source>
        <dbReference type="ARBA" id="ARBA00000851"/>
    </source>
</evidence>
<dbReference type="SMART" id="SM00487">
    <property type="entry name" value="DEXDc"/>
    <property type="match status" value="1"/>
</dbReference>
<dbReference type="GO" id="GO:0009307">
    <property type="term" value="P:DNA restriction-modification system"/>
    <property type="evidence" value="ECO:0007669"/>
    <property type="project" value="UniProtKB-KW"/>
</dbReference>
<evidence type="ECO:0000259" key="12">
    <source>
        <dbReference type="PROSITE" id="PS51192"/>
    </source>
</evidence>
<keyword evidence="6 11" id="KW-0680">Restriction system</keyword>
<dbReference type="PANTHER" id="PTHR30195">
    <property type="entry name" value="TYPE I SITE-SPECIFIC DEOXYRIBONUCLEASE PROTEIN SUBUNIT M AND R"/>
    <property type="match status" value="1"/>
</dbReference>
<dbReference type="EC" id="3.1.21.3" evidence="11"/>
<dbReference type="InterPro" id="IPR055180">
    <property type="entry name" value="HsdR_RecA-like_helicase_dom_2"/>
</dbReference>
<comment type="catalytic activity">
    <reaction evidence="1 11">
        <text>Endonucleolytic cleavage of DNA to give random double-stranded fragments with terminal 5'-phosphates, ATP is simultaneously hydrolyzed.</text>
        <dbReference type="EC" id="3.1.21.3"/>
    </reaction>
</comment>
<dbReference type="GO" id="GO:0005524">
    <property type="term" value="F:ATP binding"/>
    <property type="evidence" value="ECO:0007669"/>
    <property type="project" value="UniProtKB-KW"/>
</dbReference>
<reference evidence="13 14" key="1">
    <citation type="journal article" date="2012" name="J. Bacteriol.">
        <title>Complete genome sequence of Mycoplasma wenyonii strain Massachusetts.</title>
        <authorList>
            <person name="Dos Santos A.P."/>
            <person name="Guimaraes A.M."/>
            <person name="do Nascimento N.C."/>
            <person name="Sanmiguel P.J."/>
            <person name="Messick J.B."/>
        </authorList>
    </citation>
    <scope>NUCLEOTIDE SEQUENCE [LARGE SCALE GENOMIC DNA]</scope>
    <source>
        <strain evidence="13 14">Massachusetts</strain>
    </source>
</reference>
<keyword evidence="7" id="KW-0255">Endonuclease</keyword>
<dbReference type="SUPFAM" id="SSF52540">
    <property type="entry name" value="P-loop containing nucleoside triphosphate hydrolases"/>
    <property type="match status" value="1"/>
</dbReference>
<keyword evidence="5 11" id="KW-0547">Nucleotide-binding</keyword>
<evidence type="ECO:0000313" key="13">
    <source>
        <dbReference type="EMBL" id="AFN65282.1"/>
    </source>
</evidence>
<protein>
    <recommendedName>
        <fullName evidence="11">Type I restriction enzyme endonuclease subunit</fullName>
        <shortName evidence="11">R protein</shortName>
        <ecNumber evidence="11">3.1.21.3</ecNumber>
    </recommendedName>
</protein>
<name>I6ZFB0_MYCWM</name>
<evidence type="ECO:0000313" key="14">
    <source>
        <dbReference type="Proteomes" id="UP000009005"/>
    </source>
</evidence>
<dbReference type="OrthoDB" id="9758243at2"/>
<dbReference type="Pfam" id="PF18766">
    <property type="entry name" value="SWI2_SNF2"/>
    <property type="match status" value="1"/>
</dbReference>
<dbReference type="STRING" id="1197325.WEN_02475"/>
<evidence type="ECO:0000256" key="7">
    <source>
        <dbReference type="ARBA" id="ARBA00022759"/>
    </source>
</evidence>
<evidence type="ECO:0000256" key="4">
    <source>
        <dbReference type="ARBA" id="ARBA00022722"/>
    </source>
</evidence>
<dbReference type="NCBIfam" id="TIGR00348">
    <property type="entry name" value="hsdR"/>
    <property type="match status" value="1"/>
</dbReference>
<dbReference type="REBASE" id="53472">
    <property type="entry name" value="MweMORF2475P"/>
</dbReference>
<comment type="function">
    <text evidence="11">Subunit R is required for both nuclease and ATPase activities, but not for modification.</text>
</comment>
<evidence type="ECO:0000256" key="9">
    <source>
        <dbReference type="ARBA" id="ARBA00022840"/>
    </source>
</evidence>